<dbReference type="RefSeq" id="WP_272019033.1">
    <property type="nucleotide sequence ID" value="NZ_JAQLKE010000023.1"/>
</dbReference>
<evidence type="ECO:0000313" key="2">
    <source>
        <dbReference type="Proteomes" id="UP001211987"/>
    </source>
</evidence>
<dbReference type="EMBL" id="JAQLKE010000023">
    <property type="protein sequence ID" value="MDB7084697.1"/>
    <property type="molecule type" value="Genomic_DNA"/>
</dbReference>
<dbReference type="AlphaFoldDB" id="A0AB35IR68"/>
<sequence length="320" mass="37719">MTLLRYHGFDNWQNFMLDEENERDNILFGFELEAVQDNDFNGEILSPEEMAEKLENEFGDLFVYERDGSIGYGLEIISNPMTKGYYEKNINKLKKLLNILNEFHYVSTKGNKCGLHIHFNRKALGFNSKEYSSLLSNLNNNIRKAEEVDHKRANKTIENMVAVMELYREELIKISGRNKSSLRWCQFETSNGYDIEVIKKVAKDKIKSDRNRHNRYKVVNTTNEKTVEIRLCRGTLLWESFNTRINLMYNIVNVSRNYQGLINLEKLIVYKNDDKTIQMMKNYIENNDIENRKVDIKEVKKTILLMPDNSLRPSSFMFGK</sequence>
<evidence type="ECO:0000313" key="1">
    <source>
        <dbReference type="EMBL" id="MDB7084697.1"/>
    </source>
</evidence>
<organism evidence="1 2">
    <name type="scientific">Thomasclavelia ramosa</name>
    <dbReference type="NCBI Taxonomy" id="1547"/>
    <lineage>
        <taxon>Bacteria</taxon>
        <taxon>Bacillati</taxon>
        <taxon>Bacillota</taxon>
        <taxon>Erysipelotrichia</taxon>
        <taxon>Erysipelotrichales</taxon>
        <taxon>Coprobacillaceae</taxon>
        <taxon>Thomasclavelia</taxon>
    </lineage>
</organism>
<protein>
    <submittedName>
        <fullName evidence="1">Amidoligase family protein</fullName>
    </submittedName>
</protein>
<name>A0AB35IR68_9FIRM</name>
<dbReference type="Proteomes" id="UP001211987">
    <property type="component" value="Unassembled WGS sequence"/>
</dbReference>
<proteinExistence type="predicted"/>
<accession>A0AB35IR68</accession>
<comment type="caution">
    <text evidence="1">The sequence shown here is derived from an EMBL/GenBank/DDBJ whole genome shotgun (WGS) entry which is preliminary data.</text>
</comment>
<reference evidence="1" key="1">
    <citation type="submission" date="2023-01" db="EMBL/GenBank/DDBJ databases">
        <title>Human gut microbiome strain richness.</title>
        <authorList>
            <person name="Chen-Liaw A."/>
        </authorList>
    </citation>
    <scope>NUCLEOTIDE SEQUENCE</scope>
    <source>
        <strain evidence="1">1001217st2_G6_1001217B_191108</strain>
    </source>
</reference>
<gene>
    <name evidence="1" type="ORF">PM738_12865</name>
</gene>
<dbReference type="InterPro" id="IPR022025">
    <property type="entry name" value="Amidoligase_2"/>
</dbReference>
<dbReference type="Pfam" id="PF12224">
    <property type="entry name" value="Amidoligase_2"/>
    <property type="match status" value="1"/>
</dbReference>